<keyword evidence="2 4" id="KW-0472">Membrane</keyword>
<dbReference type="EMBL" id="FSRL01000001">
    <property type="protein sequence ID" value="SIN79199.1"/>
    <property type="molecule type" value="Genomic_DNA"/>
</dbReference>
<organism evidence="6 7">
    <name type="scientific">Vannielia litorea</name>
    <dbReference type="NCBI Taxonomy" id="1217970"/>
    <lineage>
        <taxon>Bacteria</taxon>
        <taxon>Pseudomonadati</taxon>
        <taxon>Pseudomonadota</taxon>
        <taxon>Alphaproteobacteria</taxon>
        <taxon>Rhodobacterales</taxon>
        <taxon>Paracoccaceae</taxon>
        <taxon>Vannielia</taxon>
    </lineage>
</organism>
<sequence>MIRNSLLISAAAATFLAGCEGVGPKTQTGALTGAAVGALAGVALGDDEESRRRGAVLGAAVGAGVGGAIGANLDKQARELDQNLDGRIKVVNTGDRLIVTMPQDILFAVDSTALTSTLQDDLYTLARSLNDYPNTTVQVIGHTDSDGAASYNQDLSERRALAVRGVLVNGGVSSGRIQAIGRGESQPVATNQTASGKAANRRVEIIIIPNT</sequence>
<dbReference type="AlphaFoldDB" id="A0A1N6E829"/>
<evidence type="ECO:0000313" key="6">
    <source>
        <dbReference type="EMBL" id="SIN79199.1"/>
    </source>
</evidence>
<proteinExistence type="predicted"/>
<protein>
    <submittedName>
        <fullName evidence="6">Outer membrane protein OmpA</fullName>
    </submittedName>
</protein>
<evidence type="ECO:0000256" key="3">
    <source>
        <dbReference type="ARBA" id="ARBA00023237"/>
    </source>
</evidence>
<dbReference type="Proteomes" id="UP000184932">
    <property type="component" value="Unassembled WGS sequence"/>
</dbReference>
<dbReference type="STRING" id="1217970.SAMN05444002_0445"/>
<dbReference type="Gene3D" id="3.30.1330.60">
    <property type="entry name" value="OmpA-like domain"/>
    <property type="match status" value="1"/>
</dbReference>
<keyword evidence="3" id="KW-0998">Cell outer membrane</keyword>
<dbReference type="PROSITE" id="PS51123">
    <property type="entry name" value="OMPA_2"/>
    <property type="match status" value="1"/>
</dbReference>
<dbReference type="InterPro" id="IPR050330">
    <property type="entry name" value="Bact_OuterMem_StrucFunc"/>
</dbReference>
<dbReference type="Pfam" id="PF13441">
    <property type="entry name" value="Gly-zipper_YMGG"/>
    <property type="match status" value="1"/>
</dbReference>
<dbReference type="Pfam" id="PF00691">
    <property type="entry name" value="OmpA"/>
    <property type="match status" value="1"/>
</dbReference>
<dbReference type="PROSITE" id="PS51257">
    <property type="entry name" value="PROKAR_LIPOPROTEIN"/>
    <property type="match status" value="1"/>
</dbReference>
<dbReference type="PANTHER" id="PTHR30329:SF21">
    <property type="entry name" value="LIPOPROTEIN YIAD-RELATED"/>
    <property type="match status" value="1"/>
</dbReference>
<dbReference type="InterPro" id="IPR027367">
    <property type="entry name" value="Gly-zipper_YMGG"/>
</dbReference>
<dbReference type="SUPFAM" id="SSF103088">
    <property type="entry name" value="OmpA-like"/>
    <property type="match status" value="1"/>
</dbReference>
<name>A0A1N6E829_9RHOB</name>
<evidence type="ECO:0000256" key="4">
    <source>
        <dbReference type="PROSITE-ProRule" id="PRU00473"/>
    </source>
</evidence>
<evidence type="ECO:0000256" key="1">
    <source>
        <dbReference type="ARBA" id="ARBA00004442"/>
    </source>
</evidence>
<feature type="domain" description="OmpA-like" evidence="5">
    <location>
        <begin position="94"/>
        <end position="211"/>
    </location>
</feature>
<keyword evidence="7" id="KW-1185">Reference proteome</keyword>
<dbReference type="InterPro" id="IPR006664">
    <property type="entry name" value="OMP_bac"/>
</dbReference>
<dbReference type="RefSeq" id="WP_074254632.1">
    <property type="nucleotide sequence ID" value="NZ_FSRL01000001.1"/>
</dbReference>
<dbReference type="PANTHER" id="PTHR30329">
    <property type="entry name" value="STATOR ELEMENT OF FLAGELLAR MOTOR COMPLEX"/>
    <property type="match status" value="1"/>
</dbReference>
<evidence type="ECO:0000313" key="7">
    <source>
        <dbReference type="Proteomes" id="UP000184932"/>
    </source>
</evidence>
<dbReference type="GO" id="GO:0009279">
    <property type="term" value="C:cell outer membrane"/>
    <property type="evidence" value="ECO:0007669"/>
    <property type="project" value="UniProtKB-SubCell"/>
</dbReference>
<dbReference type="PRINTS" id="PR01021">
    <property type="entry name" value="OMPADOMAIN"/>
</dbReference>
<evidence type="ECO:0000256" key="2">
    <source>
        <dbReference type="ARBA" id="ARBA00023136"/>
    </source>
</evidence>
<comment type="subcellular location">
    <subcellularLocation>
        <location evidence="1">Cell outer membrane</location>
    </subcellularLocation>
</comment>
<gene>
    <name evidence="6" type="ORF">SAMN05444002_0445</name>
</gene>
<dbReference type="OrthoDB" id="9782229at2"/>
<evidence type="ECO:0000259" key="5">
    <source>
        <dbReference type="PROSITE" id="PS51123"/>
    </source>
</evidence>
<dbReference type="PRINTS" id="PR01023">
    <property type="entry name" value="NAFLGMOTY"/>
</dbReference>
<accession>A0A1N6E829</accession>
<reference evidence="7" key="1">
    <citation type="submission" date="2016-11" db="EMBL/GenBank/DDBJ databases">
        <authorList>
            <person name="Varghese N."/>
            <person name="Submissions S."/>
        </authorList>
    </citation>
    <scope>NUCLEOTIDE SEQUENCE [LARGE SCALE GENOMIC DNA]</scope>
    <source>
        <strain evidence="7">DSM 29440</strain>
    </source>
</reference>
<dbReference type="CDD" id="cd07185">
    <property type="entry name" value="OmpA_C-like"/>
    <property type="match status" value="1"/>
</dbReference>
<dbReference type="InterPro" id="IPR036737">
    <property type="entry name" value="OmpA-like_sf"/>
</dbReference>
<dbReference type="InterPro" id="IPR006665">
    <property type="entry name" value="OmpA-like"/>
</dbReference>